<gene>
    <name evidence="2" type="ORF">M7I_5563</name>
</gene>
<feature type="domain" description="ABM" evidence="1">
    <location>
        <begin position="6"/>
        <end position="99"/>
    </location>
</feature>
<comment type="caution">
    <text evidence="2">The sequence shown here is derived from an EMBL/GenBank/DDBJ whole genome shotgun (WGS) entry which is preliminary data.</text>
</comment>
<dbReference type="SUPFAM" id="SSF54909">
    <property type="entry name" value="Dimeric alpha+beta barrel"/>
    <property type="match status" value="1"/>
</dbReference>
<evidence type="ECO:0000259" key="1">
    <source>
        <dbReference type="PROSITE" id="PS51725"/>
    </source>
</evidence>
<dbReference type="PANTHER" id="PTHR40624:SF1">
    <property type="entry name" value="BIOSYNTHESIS MONOOXYGENASE, PUTATIVE (AFU_ORTHOLOGUE AFUA_1G12025)-RELATED"/>
    <property type="match status" value="1"/>
</dbReference>
<dbReference type="InterPro" id="IPR011008">
    <property type="entry name" value="Dimeric_a/b-barrel"/>
</dbReference>
<reference evidence="2 3" key="1">
    <citation type="journal article" date="2012" name="Eukaryot. Cell">
        <title>Genome sequence of the fungus Glarea lozoyensis: the first genome sequence of a species from the Helotiaceae family.</title>
        <authorList>
            <person name="Youssar L."/>
            <person name="Gruening B.A."/>
            <person name="Erxleben A."/>
            <person name="Guenther S."/>
            <person name="Huettel W."/>
        </authorList>
    </citation>
    <scope>NUCLEOTIDE SEQUENCE [LARGE SCALE GENOMIC DNA]</scope>
    <source>
        <strain evidence="3">ATCC 74030 / MF5533</strain>
    </source>
</reference>
<dbReference type="EMBL" id="AGUE01000141">
    <property type="protein sequence ID" value="EHK98622.1"/>
    <property type="molecule type" value="Genomic_DNA"/>
</dbReference>
<dbReference type="PROSITE" id="PS51725">
    <property type="entry name" value="ABM"/>
    <property type="match status" value="1"/>
</dbReference>
<dbReference type="PANTHER" id="PTHR40624">
    <property type="entry name" value="BIOSYNTHESIS MONOOXYGENASE, PUTATIVE (AFU_ORTHOLOGUE AFUA_1G12025)-RELATED"/>
    <property type="match status" value="1"/>
</dbReference>
<dbReference type="Gene3D" id="3.30.70.100">
    <property type="match status" value="1"/>
</dbReference>
<accession>H0ES85</accession>
<dbReference type="HOGENOM" id="CLU_131496_9_2_1"/>
<protein>
    <recommendedName>
        <fullName evidence="1">ABM domain-containing protein</fullName>
    </recommendedName>
</protein>
<dbReference type="AlphaFoldDB" id="H0ES85"/>
<dbReference type="InterPro" id="IPR007138">
    <property type="entry name" value="ABM_dom"/>
</dbReference>
<sequence length="110" mass="12446">MSSSAIHVTAIVTPAKGKESRVRELLTDLAGKVEKQEPEVSKYHLFEQYDSESGTNVFVVQEIYKDKSTYDKHFKTEYFQALGETVQKEELLSGPLNIMTVKPIAGYNCR</sequence>
<dbReference type="Pfam" id="PF03992">
    <property type="entry name" value="ABM"/>
    <property type="match status" value="1"/>
</dbReference>
<dbReference type="OrthoDB" id="10011777at2759"/>
<name>H0ES85_GLAL7</name>
<dbReference type="Proteomes" id="UP000005446">
    <property type="component" value="Unassembled WGS sequence"/>
</dbReference>
<keyword evidence="3" id="KW-1185">Reference proteome</keyword>
<evidence type="ECO:0000313" key="3">
    <source>
        <dbReference type="Proteomes" id="UP000005446"/>
    </source>
</evidence>
<evidence type="ECO:0000313" key="2">
    <source>
        <dbReference type="EMBL" id="EHK98622.1"/>
    </source>
</evidence>
<organism evidence="2 3">
    <name type="scientific">Glarea lozoyensis (strain ATCC 74030 / MF5533)</name>
    <dbReference type="NCBI Taxonomy" id="1104152"/>
    <lineage>
        <taxon>Eukaryota</taxon>
        <taxon>Fungi</taxon>
        <taxon>Dikarya</taxon>
        <taxon>Ascomycota</taxon>
        <taxon>Pezizomycotina</taxon>
        <taxon>Leotiomycetes</taxon>
        <taxon>Helotiales</taxon>
        <taxon>Helotiaceae</taxon>
        <taxon>Glarea</taxon>
    </lineage>
</organism>
<dbReference type="InParanoid" id="H0ES85"/>
<proteinExistence type="predicted"/>